<sequence>MSGRNICHDDVTGIYVFRDEVTDMFQLNPPW</sequence>
<accession>A0A375HQ32</accession>
<evidence type="ECO:0000313" key="2">
    <source>
        <dbReference type="Proteomes" id="UP000255168"/>
    </source>
</evidence>
<proteinExistence type="predicted"/>
<evidence type="ECO:0000313" key="1">
    <source>
        <dbReference type="EMBL" id="SPD60002.1"/>
    </source>
</evidence>
<keyword evidence="1" id="KW-0614">Plasmid</keyword>
<dbReference type="Proteomes" id="UP000255168">
    <property type="component" value="Plasmid II"/>
</dbReference>
<dbReference type="EMBL" id="LT984807">
    <property type="protein sequence ID" value="SPD60002.1"/>
    <property type="molecule type" value="Genomic_DNA"/>
</dbReference>
<organism evidence="1 2">
    <name type="scientific">Cupriavidus neocaledonicus</name>
    <dbReference type="NCBI Taxonomy" id="1040979"/>
    <lineage>
        <taxon>Bacteria</taxon>
        <taxon>Pseudomonadati</taxon>
        <taxon>Pseudomonadota</taxon>
        <taxon>Betaproteobacteria</taxon>
        <taxon>Burkholderiales</taxon>
        <taxon>Burkholderiaceae</taxon>
        <taxon>Cupriavidus</taxon>
    </lineage>
</organism>
<reference evidence="1 2" key="1">
    <citation type="submission" date="2018-01" db="EMBL/GenBank/DDBJ databases">
        <authorList>
            <person name="Clerissi C."/>
        </authorList>
    </citation>
    <scope>NUCLEOTIDE SEQUENCE [LARGE SCALE GENOMIC DNA]</scope>
    <source>
        <strain evidence="1">Cupriavidus taiwanensis STM 6160</strain>
        <plasmid evidence="2">ii</plasmid>
    </source>
</reference>
<name>A0A375HQ32_9BURK</name>
<dbReference type="AlphaFoldDB" id="A0A375HQ32"/>
<geneLocation type="plasmid" evidence="2">
    <name>ii</name>
</geneLocation>
<gene>
    <name evidence="1" type="ORF">CBM2607_MP20654</name>
</gene>
<protein>
    <submittedName>
        <fullName evidence="1">Uncharacterized protein</fullName>
    </submittedName>
</protein>